<protein>
    <recommendedName>
        <fullName evidence="3">Myb-like domain-containing protein</fullName>
    </recommendedName>
</protein>
<dbReference type="Proteomes" id="UP000326396">
    <property type="component" value="Unassembled WGS sequence"/>
</dbReference>
<organism evidence="1 2">
    <name type="scientific">Mikania micrantha</name>
    <name type="common">bitter vine</name>
    <dbReference type="NCBI Taxonomy" id="192012"/>
    <lineage>
        <taxon>Eukaryota</taxon>
        <taxon>Viridiplantae</taxon>
        <taxon>Streptophyta</taxon>
        <taxon>Embryophyta</taxon>
        <taxon>Tracheophyta</taxon>
        <taxon>Spermatophyta</taxon>
        <taxon>Magnoliopsida</taxon>
        <taxon>eudicotyledons</taxon>
        <taxon>Gunneridae</taxon>
        <taxon>Pentapetalae</taxon>
        <taxon>asterids</taxon>
        <taxon>campanulids</taxon>
        <taxon>Asterales</taxon>
        <taxon>Asteraceae</taxon>
        <taxon>Asteroideae</taxon>
        <taxon>Heliantheae alliance</taxon>
        <taxon>Eupatorieae</taxon>
        <taxon>Mikania</taxon>
    </lineage>
</organism>
<accession>A0A5N6LBG8</accession>
<proteinExistence type="predicted"/>
<evidence type="ECO:0000313" key="2">
    <source>
        <dbReference type="Proteomes" id="UP000326396"/>
    </source>
</evidence>
<reference evidence="1 2" key="1">
    <citation type="submission" date="2019-05" db="EMBL/GenBank/DDBJ databases">
        <title>Mikania micrantha, genome provides insights into the molecular mechanism of rapid growth.</title>
        <authorList>
            <person name="Liu B."/>
        </authorList>
    </citation>
    <scope>NUCLEOTIDE SEQUENCE [LARGE SCALE GENOMIC DNA]</scope>
    <source>
        <strain evidence="1">NLD-2019</strain>
        <tissue evidence="1">Leaf</tissue>
    </source>
</reference>
<sequence length="345" mass="38620">MDRGFHHQQSSGLEQQAILFQSSPNEGQSEMMMIGDLHRMKRLGTGSMNYFGNSSTVSGSSGFTGIGNSCDSHVVDSVPESKHRAGLAAEWSVEEQYKLEEALVKYADESGMIKYVKIAATLRDKTVRDVAIRCRWMAGKRRKHEELNLWRKSKDKKDKLMESSSMPGISSISTINVAPLLVSMNHRVRGVGIHFEALQSSIRHLLEQNSRVFGQISINLSALKLQDNVYLFMQIKNNLTAILNDMRCMPGPPLPVSLNEDLANTIFAIKAQNRGVDEGGFPCVYSFSKYRIGLAVKSNGQQVVTLEVDHQGKLFTWTTVVFLYKTVNCLFGSKQAIRKLVELHF</sequence>
<dbReference type="PANTHER" id="PTHR14000:SF24">
    <property type="entry name" value="HOMEODOMAIN-LIKE PROTEIN-RELATED"/>
    <property type="match status" value="1"/>
</dbReference>
<dbReference type="AlphaFoldDB" id="A0A5N6LBG8"/>
<dbReference type="Pfam" id="PF12579">
    <property type="entry name" value="DUF3755"/>
    <property type="match status" value="1"/>
</dbReference>
<dbReference type="CDD" id="cd00167">
    <property type="entry name" value="SANT"/>
    <property type="match status" value="1"/>
</dbReference>
<dbReference type="PANTHER" id="PTHR14000">
    <property type="entry name" value="FINGER CCCH DOMAIN PROTEIN, PUTATIVE (DUF3755)-RELATED"/>
    <property type="match status" value="1"/>
</dbReference>
<dbReference type="InterPro" id="IPR001005">
    <property type="entry name" value="SANT/Myb"/>
</dbReference>
<name>A0A5N6LBG8_9ASTR</name>
<keyword evidence="2" id="KW-1185">Reference proteome</keyword>
<dbReference type="OrthoDB" id="19768at2759"/>
<dbReference type="InterPro" id="IPR022228">
    <property type="entry name" value="DUF3755"/>
</dbReference>
<evidence type="ECO:0000313" key="1">
    <source>
        <dbReference type="EMBL" id="KAD0208963.1"/>
    </source>
</evidence>
<evidence type="ECO:0008006" key="3">
    <source>
        <dbReference type="Google" id="ProtNLM"/>
    </source>
</evidence>
<comment type="caution">
    <text evidence="1">The sequence shown here is derived from an EMBL/GenBank/DDBJ whole genome shotgun (WGS) entry which is preliminary data.</text>
</comment>
<dbReference type="EMBL" id="SZYD01001872">
    <property type="protein sequence ID" value="KAD0208963.1"/>
    <property type="molecule type" value="Genomic_DNA"/>
</dbReference>
<gene>
    <name evidence="1" type="ORF">E3N88_44635</name>
</gene>